<sequence length="376" mass="41834">MILVRRHNLKTFPSILSIVRKMSTTFPPEDVIFEIQNKCGVITLNKPKALNSINMKMTQSINAHLKKWEDQVSMVIIRGVGKAFCAGGDIKESVEKGPKNSQGAKEFFKLDYTNDYIIANYKHPYIAIMDGYTMGSGVGLSINGRYQVATEKTLLAMPETAIGLFPDVGASYFLPRLPGNMGMFIALTGSRLKGADCVRVGLASHYCNSENIPSLVERLIATGGNVKAIESTLSEVCTNMKELPFGLADKQQIVNKIFGLSSVEDILDALEKEGSAWSTEVLETMKKMSPLSLKVTHREMTLGKTLSLKECLQMEYRLCHRALEANFSNDFYEGVRALLIDKDRNPKWNPAELKDIPSSMVDQYFTQLPPGEEMIL</sequence>
<name>A0A9P0MHB3_NEZVI</name>
<evidence type="ECO:0000313" key="14">
    <source>
        <dbReference type="Proteomes" id="UP001152798"/>
    </source>
</evidence>
<dbReference type="GO" id="GO:0006574">
    <property type="term" value="P:L-valine catabolic process"/>
    <property type="evidence" value="ECO:0007669"/>
    <property type="project" value="TreeGrafter"/>
</dbReference>
<dbReference type="InterPro" id="IPR029045">
    <property type="entry name" value="ClpP/crotonase-like_dom_sf"/>
</dbReference>
<comment type="subcellular location">
    <subcellularLocation>
        <location evidence="2">Mitochondrion</location>
    </subcellularLocation>
</comment>
<keyword evidence="14" id="KW-1185">Reference proteome</keyword>
<dbReference type="EMBL" id="OV725080">
    <property type="protein sequence ID" value="CAH1398093.1"/>
    <property type="molecule type" value="Genomic_DNA"/>
</dbReference>
<dbReference type="InterPro" id="IPR004102">
    <property type="entry name" value="Poly(ADP-ribose)pol_reg_dom"/>
</dbReference>
<feature type="domain" description="PARP alpha-helical" evidence="12">
    <location>
        <begin position="209"/>
        <end position="333"/>
    </location>
</feature>
<evidence type="ECO:0000259" key="12">
    <source>
        <dbReference type="PROSITE" id="PS51060"/>
    </source>
</evidence>
<evidence type="ECO:0000256" key="9">
    <source>
        <dbReference type="ARBA" id="ARBA00023128"/>
    </source>
</evidence>
<evidence type="ECO:0000256" key="2">
    <source>
        <dbReference type="ARBA" id="ARBA00004173"/>
    </source>
</evidence>
<dbReference type="PANTHER" id="PTHR43176:SF3">
    <property type="entry name" value="3-HYDROXYISOBUTYRYL-COA HYDROLASE, MITOCHONDRIAL"/>
    <property type="match status" value="1"/>
</dbReference>
<proteinExistence type="inferred from homology"/>
<comment type="function">
    <text evidence="10">Hydrolyzes 3-hydroxyisobutyryl-CoA (HIBYL-CoA), a saline catabolite. Has high activity toward isobutyryl-CoA. Could be an isobutyryl-CoA dehydrogenase that functions in valine catabolism. Also hydrolyzes 3-hydroxypropanoyl-CoA.</text>
</comment>
<evidence type="ECO:0000256" key="4">
    <source>
        <dbReference type="ARBA" id="ARBA00005254"/>
    </source>
</evidence>
<dbReference type="InterPro" id="IPR032259">
    <property type="entry name" value="HIBYL-CoA-H"/>
</dbReference>
<evidence type="ECO:0000256" key="11">
    <source>
        <dbReference type="ARBA" id="ARBA00031181"/>
    </source>
</evidence>
<dbReference type="FunFam" id="3.90.226.10:FF:000026">
    <property type="entry name" value="3-hydroxyisobutyryl-CoA hydrolase, mitochondrial"/>
    <property type="match status" value="1"/>
</dbReference>
<dbReference type="AlphaFoldDB" id="A0A9P0MHB3"/>
<dbReference type="EC" id="3.1.2.4" evidence="5"/>
<reference evidence="13" key="1">
    <citation type="submission" date="2022-01" db="EMBL/GenBank/DDBJ databases">
        <authorList>
            <person name="King R."/>
        </authorList>
    </citation>
    <scope>NUCLEOTIDE SEQUENCE</scope>
</reference>
<evidence type="ECO:0000256" key="1">
    <source>
        <dbReference type="ARBA" id="ARBA00001709"/>
    </source>
</evidence>
<gene>
    <name evidence="13" type="ORF">NEZAVI_LOCUS7813</name>
</gene>
<dbReference type="GO" id="GO:0005739">
    <property type="term" value="C:mitochondrion"/>
    <property type="evidence" value="ECO:0007669"/>
    <property type="project" value="UniProtKB-SubCell"/>
</dbReference>
<keyword evidence="9" id="KW-0496">Mitochondrion</keyword>
<evidence type="ECO:0000256" key="5">
    <source>
        <dbReference type="ARBA" id="ARBA00011915"/>
    </source>
</evidence>
<dbReference type="PROSITE" id="PS51060">
    <property type="entry name" value="PARP_ALPHA_HD"/>
    <property type="match status" value="1"/>
</dbReference>
<dbReference type="CDD" id="cd06558">
    <property type="entry name" value="crotonase-like"/>
    <property type="match status" value="1"/>
</dbReference>
<comment type="catalytic activity">
    <reaction evidence="1">
        <text>3-hydroxy-2-methylpropanoyl-CoA + H2O = 3-hydroxy-2-methylpropanoate + CoA + H(+)</text>
        <dbReference type="Rhea" id="RHEA:20888"/>
        <dbReference type="ChEBI" id="CHEBI:11805"/>
        <dbReference type="ChEBI" id="CHEBI:15377"/>
        <dbReference type="ChEBI" id="CHEBI:15378"/>
        <dbReference type="ChEBI" id="CHEBI:57287"/>
        <dbReference type="ChEBI" id="CHEBI:57340"/>
        <dbReference type="EC" id="3.1.2.4"/>
    </reaction>
</comment>
<dbReference type="Gene3D" id="3.90.226.10">
    <property type="entry name" value="2-enoyl-CoA Hydratase, Chain A, domain 1"/>
    <property type="match status" value="1"/>
</dbReference>
<dbReference type="PANTHER" id="PTHR43176">
    <property type="entry name" value="3-HYDROXYISOBUTYRYL-COA HYDROLASE-RELATED"/>
    <property type="match status" value="1"/>
</dbReference>
<protein>
    <recommendedName>
        <fullName evidence="6">3-hydroxyisobutyryl-CoA hydrolase, mitochondrial</fullName>
        <ecNumber evidence="5">3.1.2.4</ecNumber>
    </recommendedName>
    <alternativeName>
        <fullName evidence="11">3-hydroxyisobutyryl-coenzyme A hydrolase</fullName>
    </alternativeName>
</protein>
<dbReference type="GO" id="GO:0003950">
    <property type="term" value="F:NAD+ poly-ADP-ribosyltransferase activity"/>
    <property type="evidence" value="ECO:0007669"/>
    <property type="project" value="InterPro"/>
</dbReference>
<evidence type="ECO:0000256" key="3">
    <source>
        <dbReference type="ARBA" id="ARBA00005109"/>
    </source>
</evidence>
<evidence type="ECO:0000256" key="6">
    <source>
        <dbReference type="ARBA" id="ARBA00016714"/>
    </source>
</evidence>
<dbReference type="OrthoDB" id="1737613at2759"/>
<evidence type="ECO:0000256" key="10">
    <source>
        <dbReference type="ARBA" id="ARBA00024871"/>
    </source>
</evidence>
<comment type="pathway">
    <text evidence="3">Amino-acid degradation; L-valine degradation.</text>
</comment>
<evidence type="ECO:0000256" key="8">
    <source>
        <dbReference type="ARBA" id="ARBA00022801"/>
    </source>
</evidence>
<dbReference type="InterPro" id="IPR045004">
    <property type="entry name" value="ECH_dom"/>
</dbReference>
<evidence type="ECO:0000256" key="7">
    <source>
        <dbReference type="ARBA" id="ARBA00022456"/>
    </source>
</evidence>
<dbReference type="Pfam" id="PF16113">
    <property type="entry name" value="ECH_2"/>
    <property type="match status" value="1"/>
</dbReference>
<dbReference type="Proteomes" id="UP001152798">
    <property type="component" value="Chromosome 4"/>
</dbReference>
<dbReference type="SUPFAM" id="SSF52096">
    <property type="entry name" value="ClpP/crotonase"/>
    <property type="match status" value="1"/>
</dbReference>
<evidence type="ECO:0000313" key="13">
    <source>
        <dbReference type="EMBL" id="CAH1398093.1"/>
    </source>
</evidence>
<keyword evidence="8" id="KW-0378">Hydrolase</keyword>
<accession>A0A9P0MHB3</accession>
<organism evidence="13 14">
    <name type="scientific">Nezara viridula</name>
    <name type="common">Southern green stink bug</name>
    <name type="synonym">Cimex viridulus</name>
    <dbReference type="NCBI Taxonomy" id="85310"/>
    <lineage>
        <taxon>Eukaryota</taxon>
        <taxon>Metazoa</taxon>
        <taxon>Ecdysozoa</taxon>
        <taxon>Arthropoda</taxon>
        <taxon>Hexapoda</taxon>
        <taxon>Insecta</taxon>
        <taxon>Pterygota</taxon>
        <taxon>Neoptera</taxon>
        <taxon>Paraneoptera</taxon>
        <taxon>Hemiptera</taxon>
        <taxon>Heteroptera</taxon>
        <taxon>Panheteroptera</taxon>
        <taxon>Pentatomomorpha</taxon>
        <taxon>Pentatomoidea</taxon>
        <taxon>Pentatomidae</taxon>
        <taxon>Pentatominae</taxon>
        <taxon>Nezara</taxon>
    </lineage>
</organism>
<comment type="similarity">
    <text evidence="4">Belongs to the enoyl-CoA hydratase/isomerase family.</text>
</comment>
<dbReference type="GO" id="GO:0003860">
    <property type="term" value="F:3-hydroxyisobutyryl-CoA hydrolase activity"/>
    <property type="evidence" value="ECO:0007669"/>
    <property type="project" value="UniProtKB-EC"/>
</dbReference>
<keyword evidence="7" id="KW-0101">Branched-chain amino acid catabolism</keyword>
<dbReference type="NCBIfam" id="NF004127">
    <property type="entry name" value="PRK05617.1"/>
    <property type="match status" value="1"/>
</dbReference>